<dbReference type="EMBL" id="KN834787">
    <property type="protein sequence ID" value="KIK58039.1"/>
    <property type="molecule type" value="Genomic_DNA"/>
</dbReference>
<comment type="function">
    <text evidence="12">Glucanases play a role in cell expansion during growth, in cell-cell fusion during mating, and in spore release during sporulation. This enzyme may be involved in beta-glucan degradation. Active on laminarin and lichenan.</text>
</comment>
<accession>A0A0D0C6C1</accession>
<dbReference type="GO" id="GO:0005576">
    <property type="term" value="C:extracellular region"/>
    <property type="evidence" value="ECO:0007669"/>
    <property type="project" value="TreeGrafter"/>
</dbReference>
<evidence type="ECO:0000313" key="15">
    <source>
        <dbReference type="EMBL" id="KIK58039.1"/>
    </source>
</evidence>
<evidence type="ECO:0000256" key="4">
    <source>
        <dbReference type="ARBA" id="ARBA00012780"/>
    </source>
</evidence>
<dbReference type="HOGENOM" id="CLU_052206_0_0_1"/>
<organism evidence="15 16">
    <name type="scientific">Collybiopsis luxurians FD-317 M1</name>
    <dbReference type="NCBI Taxonomy" id="944289"/>
    <lineage>
        <taxon>Eukaryota</taxon>
        <taxon>Fungi</taxon>
        <taxon>Dikarya</taxon>
        <taxon>Basidiomycota</taxon>
        <taxon>Agaricomycotina</taxon>
        <taxon>Agaricomycetes</taxon>
        <taxon>Agaricomycetidae</taxon>
        <taxon>Agaricales</taxon>
        <taxon>Marasmiineae</taxon>
        <taxon>Omphalotaceae</taxon>
        <taxon>Collybiopsis</taxon>
        <taxon>Collybiopsis luxurians</taxon>
    </lineage>
</organism>
<comment type="similarity">
    <text evidence="3">Belongs to the glycosyl hydrolase 17 family.</text>
</comment>
<evidence type="ECO:0000256" key="11">
    <source>
        <dbReference type="ARBA" id="ARBA00023326"/>
    </source>
</evidence>
<dbReference type="InterPro" id="IPR017853">
    <property type="entry name" value="GH"/>
</dbReference>
<dbReference type="Proteomes" id="UP000053593">
    <property type="component" value="Unassembled WGS sequence"/>
</dbReference>
<evidence type="ECO:0000256" key="1">
    <source>
        <dbReference type="ARBA" id="ARBA00000382"/>
    </source>
</evidence>
<dbReference type="InterPro" id="IPR050732">
    <property type="entry name" value="Beta-glucan_modifiers"/>
</dbReference>
<evidence type="ECO:0000256" key="7">
    <source>
        <dbReference type="ARBA" id="ARBA00023136"/>
    </source>
</evidence>
<comment type="catalytic activity">
    <reaction evidence="1">
        <text>Hydrolysis of (1-&gt;3)-beta-D-glucosidic linkages in (1-&gt;3)-beta-D-glucans.</text>
        <dbReference type="EC" id="3.2.1.39"/>
    </reaction>
</comment>
<keyword evidence="10" id="KW-0961">Cell wall biogenesis/degradation</keyword>
<protein>
    <recommendedName>
        <fullName evidence="4">glucan endo-1,3-beta-D-glucosidase</fullName>
        <ecNumber evidence="4">3.2.1.39</ecNumber>
    </recommendedName>
    <alternativeName>
        <fullName evidence="14">Endo-1,3-beta-glucanase btgC</fullName>
    </alternativeName>
    <alternativeName>
        <fullName evidence="13">Laminarinase btgC</fullName>
    </alternativeName>
</protein>
<evidence type="ECO:0000313" key="16">
    <source>
        <dbReference type="Proteomes" id="UP000053593"/>
    </source>
</evidence>
<evidence type="ECO:0000256" key="5">
    <source>
        <dbReference type="ARBA" id="ARBA00022475"/>
    </source>
</evidence>
<dbReference type="OrthoDB" id="77201at2759"/>
<evidence type="ECO:0000256" key="6">
    <source>
        <dbReference type="ARBA" id="ARBA00022801"/>
    </source>
</evidence>
<keyword evidence="5" id="KW-1003">Cell membrane</keyword>
<evidence type="ECO:0000256" key="3">
    <source>
        <dbReference type="ARBA" id="ARBA00008773"/>
    </source>
</evidence>
<dbReference type="EC" id="3.2.1.39" evidence="4"/>
<keyword evidence="9" id="KW-0119">Carbohydrate metabolism</keyword>
<keyword evidence="6 15" id="KW-0378">Hydrolase</keyword>
<keyword evidence="7" id="KW-0472">Membrane</keyword>
<dbReference type="PANTHER" id="PTHR16631:SF17">
    <property type="entry name" value="GLUCAN ENDO-1,3-BETA-GLUCOSIDASE BTGC"/>
    <property type="match status" value="1"/>
</dbReference>
<keyword evidence="8" id="KW-0325">Glycoprotein</keyword>
<keyword evidence="16" id="KW-1185">Reference proteome</keyword>
<dbReference type="AlphaFoldDB" id="A0A0D0C6C1"/>
<evidence type="ECO:0000256" key="13">
    <source>
        <dbReference type="ARBA" id="ARBA00042373"/>
    </source>
</evidence>
<dbReference type="GO" id="GO:0042973">
    <property type="term" value="F:glucan endo-1,3-beta-D-glucosidase activity"/>
    <property type="evidence" value="ECO:0007669"/>
    <property type="project" value="UniProtKB-EC"/>
</dbReference>
<dbReference type="GO" id="GO:0009277">
    <property type="term" value="C:fungal-type cell wall"/>
    <property type="evidence" value="ECO:0007669"/>
    <property type="project" value="TreeGrafter"/>
</dbReference>
<sequence length="301" mass="33291">MPSSVPPSTAGWWCGTNAEYGFVGFSYEVTACQSKSQLTTDFKNIRKKFNGRYVRLYGACDNDGFYDDIIDAAWTAGIGVHALIWFGFDGSNEWMTRRDNLFDTLHSNPKAPFVTRVVQFGSEPLFDDVLSPQDLANQVWSAKADLAGLGIPVTVSDMAYSYQKDGGAPQVINAIDFVDAHMLPFFSAQASTAKNSWPLVLDDLNWFVDNVNGKKIYLSENGWPSTTYPGVEPNSPDAVADVPNEHDYYTLLDSQCEYFKTVPGGGVGWFAHLYSDDMEPGYGIYGTDGQLKFPFSPRTSC</sequence>
<keyword evidence="11" id="KW-0624">Polysaccharide degradation</keyword>
<dbReference type="SUPFAM" id="SSF51445">
    <property type="entry name" value="(Trans)glycosidases"/>
    <property type="match status" value="1"/>
</dbReference>
<evidence type="ECO:0000256" key="9">
    <source>
        <dbReference type="ARBA" id="ARBA00023277"/>
    </source>
</evidence>
<evidence type="ECO:0000256" key="8">
    <source>
        <dbReference type="ARBA" id="ARBA00023180"/>
    </source>
</evidence>
<dbReference type="PANTHER" id="PTHR16631">
    <property type="entry name" value="GLUCAN 1,3-BETA-GLUCOSIDASE"/>
    <property type="match status" value="1"/>
</dbReference>
<dbReference type="GO" id="GO:0005886">
    <property type="term" value="C:plasma membrane"/>
    <property type="evidence" value="ECO:0007669"/>
    <property type="project" value="UniProtKB-SubCell"/>
</dbReference>
<dbReference type="GO" id="GO:0009986">
    <property type="term" value="C:cell surface"/>
    <property type="evidence" value="ECO:0007669"/>
    <property type="project" value="TreeGrafter"/>
</dbReference>
<evidence type="ECO:0000256" key="12">
    <source>
        <dbReference type="ARBA" id="ARBA00037649"/>
    </source>
</evidence>
<proteinExistence type="inferred from homology"/>
<name>A0A0D0C6C1_9AGAR</name>
<dbReference type="GO" id="GO:0071555">
    <property type="term" value="P:cell wall organization"/>
    <property type="evidence" value="ECO:0007669"/>
    <property type="project" value="UniProtKB-KW"/>
</dbReference>
<evidence type="ECO:0000256" key="14">
    <source>
        <dbReference type="ARBA" id="ARBA00043078"/>
    </source>
</evidence>
<comment type="subcellular location">
    <subcellularLocation>
        <location evidence="2">Cell membrane</location>
        <topology evidence="2">Single-pass type II membrane protein</topology>
    </subcellularLocation>
</comment>
<dbReference type="GO" id="GO:0000272">
    <property type="term" value="P:polysaccharide catabolic process"/>
    <property type="evidence" value="ECO:0007669"/>
    <property type="project" value="UniProtKB-KW"/>
</dbReference>
<gene>
    <name evidence="15" type="ORF">GYMLUDRAFT_171683</name>
</gene>
<evidence type="ECO:0000256" key="2">
    <source>
        <dbReference type="ARBA" id="ARBA00004401"/>
    </source>
</evidence>
<evidence type="ECO:0000256" key="10">
    <source>
        <dbReference type="ARBA" id="ARBA00023316"/>
    </source>
</evidence>
<reference evidence="15 16" key="1">
    <citation type="submission" date="2014-04" db="EMBL/GenBank/DDBJ databases">
        <title>Evolutionary Origins and Diversification of the Mycorrhizal Mutualists.</title>
        <authorList>
            <consortium name="DOE Joint Genome Institute"/>
            <consortium name="Mycorrhizal Genomics Consortium"/>
            <person name="Kohler A."/>
            <person name="Kuo A."/>
            <person name="Nagy L.G."/>
            <person name="Floudas D."/>
            <person name="Copeland A."/>
            <person name="Barry K.W."/>
            <person name="Cichocki N."/>
            <person name="Veneault-Fourrey C."/>
            <person name="LaButti K."/>
            <person name="Lindquist E.A."/>
            <person name="Lipzen A."/>
            <person name="Lundell T."/>
            <person name="Morin E."/>
            <person name="Murat C."/>
            <person name="Riley R."/>
            <person name="Ohm R."/>
            <person name="Sun H."/>
            <person name="Tunlid A."/>
            <person name="Henrissat B."/>
            <person name="Grigoriev I.V."/>
            <person name="Hibbett D.S."/>
            <person name="Martin F."/>
        </authorList>
    </citation>
    <scope>NUCLEOTIDE SEQUENCE [LARGE SCALE GENOMIC DNA]</scope>
    <source>
        <strain evidence="15 16">FD-317 M1</strain>
    </source>
</reference>